<evidence type="ECO:0000313" key="3">
    <source>
        <dbReference type="Proteomes" id="UP000789423"/>
    </source>
</evidence>
<organism evidence="2 3">
    <name type="scientific">Bacillus rhizoplanae</name>
    <dbReference type="NCBI Taxonomy" id="2880966"/>
    <lineage>
        <taxon>Bacteria</taxon>
        <taxon>Bacillati</taxon>
        <taxon>Bacillota</taxon>
        <taxon>Bacilli</taxon>
        <taxon>Bacillales</taxon>
        <taxon>Bacillaceae</taxon>
        <taxon>Bacillus</taxon>
    </lineage>
</organism>
<dbReference type="Pfam" id="PF00583">
    <property type="entry name" value="Acetyltransf_1"/>
    <property type="match status" value="1"/>
</dbReference>
<dbReference type="SUPFAM" id="SSF55729">
    <property type="entry name" value="Acyl-CoA N-acyltransferases (Nat)"/>
    <property type="match status" value="1"/>
</dbReference>
<keyword evidence="3" id="KW-1185">Reference proteome</keyword>
<name>A0ABM8YBE5_9BACI</name>
<proteinExistence type="predicted"/>
<dbReference type="PROSITE" id="PS51186">
    <property type="entry name" value="GNAT"/>
    <property type="match status" value="1"/>
</dbReference>
<dbReference type="Proteomes" id="UP000789423">
    <property type="component" value="Unassembled WGS sequence"/>
</dbReference>
<evidence type="ECO:0000313" key="2">
    <source>
        <dbReference type="EMBL" id="CAG9613093.1"/>
    </source>
</evidence>
<sequence>MVEIKRIDCSQTYALRHEILRPNQSLEDCKYTSDNEENTFHLGAFMNNMLISIASFSYETHPSLGEGIHYRLRGMATRQNFRKQHAGSTLIHSAEAILTERRAQLLWCNARITVANYYTRLGFQKYGEIFDIPPIGLHKLMYKIL</sequence>
<feature type="domain" description="N-acetyltransferase" evidence="1">
    <location>
        <begin position="1"/>
        <end position="145"/>
    </location>
</feature>
<evidence type="ECO:0000259" key="1">
    <source>
        <dbReference type="PROSITE" id="PS51186"/>
    </source>
</evidence>
<protein>
    <recommendedName>
        <fullName evidence="1">N-acetyltransferase domain-containing protein</fullName>
    </recommendedName>
</protein>
<dbReference type="InterPro" id="IPR016181">
    <property type="entry name" value="Acyl_CoA_acyltransferase"/>
</dbReference>
<dbReference type="EMBL" id="CAKJTI010000009">
    <property type="protein sequence ID" value="CAG9613093.1"/>
    <property type="molecule type" value="Genomic_DNA"/>
</dbReference>
<reference evidence="2 3" key="1">
    <citation type="submission" date="2021-10" db="EMBL/GenBank/DDBJ databases">
        <authorList>
            <person name="Criscuolo A."/>
        </authorList>
    </citation>
    <scope>NUCLEOTIDE SEQUENCE [LARGE SCALE GENOMIC DNA]</scope>
    <source>
        <strain evidence="3">CIP 111899</strain>
    </source>
</reference>
<dbReference type="InterPro" id="IPR000182">
    <property type="entry name" value="GNAT_dom"/>
</dbReference>
<gene>
    <name evidence="2" type="ORF">BACCIP111899_02288</name>
</gene>
<dbReference type="Gene3D" id="3.40.630.30">
    <property type="match status" value="1"/>
</dbReference>
<dbReference type="RefSeq" id="WP_230575196.1">
    <property type="nucleotide sequence ID" value="NZ_CAKJTI010000009.1"/>
</dbReference>
<accession>A0ABM8YBE5</accession>
<comment type="caution">
    <text evidence="2">The sequence shown here is derived from an EMBL/GenBank/DDBJ whole genome shotgun (WGS) entry which is preliminary data.</text>
</comment>